<keyword evidence="3 5" id="KW-0378">Hydrolase</keyword>
<dbReference type="InterPro" id="IPR001932">
    <property type="entry name" value="PPM-type_phosphatase-like_dom"/>
</dbReference>
<dbReference type="Proteomes" id="UP000095192">
    <property type="component" value="Unassembled WGS sequence"/>
</dbReference>
<dbReference type="Gene3D" id="3.60.40.10">
    <property type="entry name" value="PPM-type phosphatase domain"/>
    <property type="match status" value="1"/>
</dbReference>
<dbReference type="VEuPathDB" id="ToxoDB:LOC34621990"/>
<protein>
    <submittedName>
        <fullName evidence="8">Protein phosphatase</fullName>
    </submittedName>
</protein>
<dbReference type="SUPFAM" id="SSF81606">
    <property type="entry name" value="PP2C-like"/>
    <property type="match status" value="1"/>
</dbReference>
<dbReference type="EMBL" id="JROU02001850">
    <property type="protein sequence ID" value="OEH75014.1"/>
    <property type="molecule type" value="Genomic_DNA"/>
</dbReference>
<keyword evidence="2" id="KW-0479">Metal-binding</keyword>
<evidence type="ECO:0000256" key="1">
    <source>
        <dbReference type="ARBA" id="ARBA00004170"/>
    </source>
</evidence>
<comment type="similarity">
    <text evidence="5">Belongs to the PP2C family.</text>
</comment>
<gene>
    <name evidence="8" type="ORF">cyc_05673</name>
</gene>
<dbReference type="PANTHER" id="PTHR47992">
    <property type="entry name" value="PROTEIN PHOSPHATASE"/>
    <property type="match status" value="1"/>
</dbReference>
<sequence>MAVGSSNTKLNGGDGVSATQGSKGYAQVVGADSSSRKALSFSCSNNEESTDNPARAVTAAVPHEVSAAGAVSHAKAPLKKQTSTVEQRRSHEEKAWLHLEDITAQFLLEHFTADSPDPTRCAVLGFPARERQRGFDNKRMDCVLSATEGCGNFDEFQTQIGVGCSCKKGLKPESPNQDDFSFIRCSAFGVYGVFDGHGPSGHQASDFVHRVLLLMLLSHPLLRTDLSTHKALLEFCSEEKNVDSSLSGTTATLVLHEAGRLTAAFVGDSRCVLAKMNRDGTIIPAFATVDHKPTNPLEKKRIEAAGQFAVQDAGEGRFLTSLPCAHGRLMQVMPRASVYLELPARYGQRVVWGSKSLGGEVMRLDCDIPHRVFVKDHLFPGLAMSRAIGDGIAHQIGVISEPEIVQVPLDENSLFFIVASDGVWEFISSEEAVSIVARYVTGSPDDSERMKDAADRLAYEAFRRWIDEEGNVVDDVRGFTQRHKGPYCSVAFVTGLWFMTSAKGQQAEEALPTACLCFPRVAGRGAAASRSTAAAAPLLDTAVPLEQRQIRIGERKGEGSCQGGFSAVEERRHETPWLLFSKGFSNVKAGFFGVVEVTAPTGEDLTAQFPLLLASPLKRISRLNT</sequence>
<dbReference type="AlphaFoldDB" id="A0A1D3CUX6"/>
<accession>A0A1D3CUX6</accession>
<evidence type="ECO:0000256" key="5">
    <source>
        <dbReference type="RuleBase" id="RU003465"/>
    </source>
</evidence>
<evidence type="ECO:0000256" key="4">
    <source>
        <dbReference type="ARBA" id="ARBA00022912"/>
    </source>
</evidence>
<evidence type="ECO:0000313" key="8">
    <source>
        <dbReference type="EMBL" id="OEH75014.1"/>
    </source>
</evidence>
<keyword evidence="4 5" id="KW-0904">Protein phosphatase</keyword>
<reference evidence="8 9" key="1">
    <citation type="journal article" date="2016" name="BMC Genomics">
        <title>Comparative genomics reveals Cyclospora cayetanensis possesses coccidia-like metabolism and invasion components but unique surface antigens.</title>
        <authorList>
            <person name="Liu S."/>
            <person name="Wang L."/>
            <person name="Zheng H."/>
            <person name="Xu Z."/>
            <person name="Roellig D.M."/>
            <person name="Li N."/>
            <person name="Frace M.A."/>
            <person name="Tang K."/>
            <person name="Arrowood M.J."/>
            <person name="Moss D.M."/>
            <person name="Zhang L."/>
            <person name="Feng Y."/>
            <person name="Xiao L."/>
        </authorList>
    </citation>
    <scope>NUCLEOTIDE SEQUENCE [LARGE SCALE GENOMIC DNA]</scope>
    <source>
        <strain evidence="8 9">CHN_HEN01</strain>
    </source>
</reference>
<evidence type="ECO:0000256" key="6">
    <source>
        <dbReference type="SAM" id="MobiDB-lite"/>
    </source>
</evidence>
<dbReference type="GO" id="GO:0016020">
    <property type="term" value="C:membrane"/>
    <property type="evidence" value="ECO:0007669"/>
    <property type="project" value="UniProtKB-SubCell"/>
</dbReference>
<dbReference type="InParanoid" id="A0A1D3CUX6"/>
<dbReference type="Pfam" id="PF00481">
    <property type="entry name" value="PP2C"/>
    <property type="match status" value="2"/>
</dbReference>
<proteinExistence type="inferred from homology"/>
<dbReference type="CDD" id="cd00143">
    <property type="entry name" value="PP2Cc"/>
    <property type="match status" value="1"/>
</dbReference>
<evidence type="ECO:0000313" key="9">
    <source>
        <dbReference type="Proteomes" id="UP000095192"/>
    </source>
</evidence>
<dbReference type="InterPro" id="IPR015655">
    <property type="entry name" value="PP2C"/>
</dbReference>
<dbReference type="InterPro" id="IPR036457">
    <property type="entry name" value="PPM-type-like_dom_sf"/>
</dbReference>
<evidence type="ECO:0000256" key="2">
    <source>
        <dbReference type="ARBA" id="ARBA00022723"/>
    </source>
</evidence>
<dbReference type="InterPro" id="IPR000222">
    <property type="entry name" value="PP2C_BS"/>
</dbReference>
<feature type="region of interest" description="Disordered" evidence="6">
    <location>
        <begin position="1"/>
        <end position="29"/>
    </location>
</feature>
<keyword evidence="9" id="KW-1185">Reference proteome</keyword>
<comment type="caution">
    <text evidence="8">The sequence shown here is derived from an EMBL/GenBank/DDBJ whole genome shotgun (WGS) entry which is preliminary data.</text>
</comment>
<dbReference type="PROSITE" id="PS01032">
    <property type="entry name" value="PPM_1"/>
    <property type="match status" value="1"/>
</dbReference>
<dbReference type="GO" id="GO:0004722">
    <property type="term" value="F:protein serine/threonine phosphatase activity"/>
    <property type="evidence" value="ECO:0007669"/>
    <property type="project" value="InterPro"/>
</dbReference>
<dbReference type="GO" id="GO:0046872">
    <property type="term" value="F:metal ion binding"/>
    <property type="evidence" value="ECO:0007669"/>
    <property type="project" value="UniProtKB-KW"/>
</dbReference>
<dbReference type="PROSITE" id="PS51746">
    <property type="entry name" value="PPM_2"/>
    <property type="match status" value="1"/>
</dbReference>
<organism evidence="8 9">
    <name type="scientific">Cyclospora cayetanensis</name>
    <dbReference type="NCBI Taxonomy" id="88456"/>
    <lineage>
        <taxon>Eukaryota</taxon>
        <taxon>Sar</taxon>
        <taxon>Alveolata</taxon>
        <taxon>Apicomplexa</taxon>
        <taxon>Conoidasida</taxon>
        <taxon>Coccidia</taxon>
        <taxon>Eucoccidiorida</taxon>
        <taxon>Eimeriorina</taxon>
        <taxon>Eimeriidae</taxon>
        <taxon>Cyclospora</taxon>
    </lineage>
</organism>
<name>A0A1D3CUX6_9EIME</name>
<feature type="compositionally biased region" description="Polar residues" evidence="6">
    <location>
        <begin position="1"/>
        <end position="10"/>
    </location>
</feature>
<evidence type="ECO:0000259" key="7">
    <source>
        <dbReference type="PROSITE" id="PS51746"/>
    </source>
</evidence>
<dbReference type="SMART" id="SM00332">
    <property type="entry name" value="PP2Cc"/>
    <property type="match status" value="1"/>
</dbReference>
<comment type="subcellular location">
    <subcellularLocation>
        <location evidence="1">Membrane</location>
        <topology evidence="1">Peripheral membrane protein</topology>
    </subcellularLocation>
</comment>
<feature type="region of interest" description="Disordered" evidence="6">
    <location>
        <begin position="68"/>
        <end position="87"/>
    </location>
</feature>
<feature type="domain" description="PPM-type phosphatase" evidence="7">
    <location>
        <begin position="161"/>
        <end position="476"/>
    </location>
</feature>
<evidence type="ECO:0000256" key="3">
    <source>
        <dbReference type="ARBA" id="ARBA00022801"/>
    </source>
</evidence>
<dbReference type="VEuPathDB" id="ToxoDB:cyc_05673"/>